<proteinExistence type="predicted"/>
<accession>A0A328DMC4</accession>
<keyword evidence="2" id="KW-1185">Reference proteome</keyword>
<name>A0A328DMC4_9ASTE</name>
<sequence>MWALQGWHLETLKLRVVVRGSGLAILKKKKHPESIGFMGLKGKVIHGSNSSSMMNGYRALITAHFLTDTGIIMTQISAQLIVLEDHHCHASTLSSPVITQDIDGGNYDCFAKAREHQNQFLIHSTFSQQSSRPRML</sequence>
<dbReference type="EMBL" id="NQVE01000122">
    <property type="protein sequence ID" value="RAL46764.1"/>
    <property type="molecule type" value="Genomic_DNA"/>
</dbReference>
<evidence type="ECO:0000313" key="1">
    <source>
        <dbReference type="EMBL" id="RAL46764.1"/>
    </source>
</evidence>
<comment type="caution">
    <text evidence="1">The sequence shown here is derived from an EMBL/GenBank/DDBJ whole genome shotgun (WGS) entry which is preliminary data.</text>
</comment>
<dbReference type="AlphaFoldDB" id="A0A328DMC4"/>
<organism evidence="1 2">
    <name type="scientific">Cuscuta australis</name>
    <dbReference type="NCBI Taxonomy" id="267555"/>
    <lineage>
        <taxon>Eukaryota</taxon>
        <taxon>Viridiplantae</taxon>
        <taxon>Streptophyta</taxon>
        <taxon>Embryophyta</taxon>
        <taxon>Tracheophyta</taxon>
        <taxon>Spermatophyta</taxon>
        <taxon>Magnoliopsida</taxon>
        <taxon>eudicotyledons</taxon>
        <taxon>Gunneridae</taxon>
        <taxon>Pentapetalae</taxon>
        <taxon>asterids</taxon>
        <taxon>lamiids</taxon>
        <taxon>Solanales</taxon>
        <taxon>Convolvulaceae</taxon>
        <taxon>Cuscuteae</taxon>
        <taxon>Cuscuta</taxon>
        <taxon>Cuscuta subgen. Grammica</taxon>
        <taxon>Cuscuta sect. Cleistogrammica</taxon>
    </lineage>
</organism>
<reference evidence="1 2" key="1">
    <citation type="submission" date="2018-06" db="EMBL/GenBank/DDBJ databases">
        <title>The Genome of Cuscuta australis (Dodder) Provides Insight into the Evolution of Plant Parasitism.</title>
        <authorList>
            <person name="Liu H."/>
        </authorList>
    </citation>
    <scope>NUCLEOTIDE SEQUENCE [LARGE SCALE GENOMIC DNA]</scope>
    <source>
        <strain evidence="2">cv. Yunnan</strain>
        <tissue evidence="1">Vines</tissue>
    </source>
</reference>
<protein>
    <submittedName>
        <fullName evidence="1">Uncharacterized protein</fullName>
    </submittedName>
</protein>
<gene>
    <name evidence="1" type="ORF">DM860_005043</name>
</gene>
<evidence type="ECO:0000313" key="2">
    <source>
        <dbReference type="Proteomes" id="UP000249390"/>
    </source>
</evidence>
<dbReference type="Proteomes" id="UP000249390">
    <property type="component" value="Unassembled WGS sequence"/>
</dbReference>